<dbReference type="Gene3D" id="1.10.3210.10">
    <property type="entry name" value="Hypothetical protein af1432"/>
    <property type="match status" value="1"/>
</dbReference>
<dbReference type="AlphaFoldDB" id="W1YA65"/>
<sequence>AALLRLADALDDSRLQKIDKLSVSIGKEKITVTGQTVANLQLEIYVFRQKASFFETVFGLPIVLKKKGRRS</sequence>
<evidence type="ECO:0000313" key="1">
    <source>
        <dbReference type="EMBL" id="ETJ38585.1"/>
    </source>
</evidence>
<feature type="non-terminal residue" evidence="1">
    <location>
        <position position="1"/>
    </location>
</feature>
<accession>W1YA65</accession>
<name>W1YA65_9ZZZZ</name>
<comment type="caution">
    <text evidence="1">The sequence shown here is derived from an EMBL/GenBank/DDBJ whole genome shotgun (WGS) entry which is preliminary data.</text>
</comment>
<reference evidence="1" key="1">
    <citation type="submission" date="2013-12" db="EMBL/GenBank/DDBJ databases">
        <title>A Varibaculum cambriense genome reconstructed from a premature infant gut community with otherwise low bacterial novelty that shifts toward anaerobic metabolism during the third week of life.</title>
        <authorList>
            <person name="Brown C.T."/>
            <person name="Sharon I."/>
            <person name="Thomas B.C."/>
            <person name="Castelle C.J."/>
            <person name="Morowitz M.J."/>
            <person name="Banfield J.F."/>
        </authorList>
    </citation>
    <scope>NUCLEOTIDE SEQUENCE</scope>
</reference>
<protein>
    <submittedName>
        <fullName evidence="1">Uncharacterized protein</fullName>
    </submittedName>
</protein>
<proteinExistence type="predicted"/>
<dbReference type="SUPFAM" id="SSF109604">
    <property type="entry name" value="HD-domain/PDEase-like"/>
    <property type="match status" value="1"/>
</dbReference>
<organism evidence="1">
    <name type="scientific">human gut metagenome</name>
    <dbReference type="NCBI Taxonomy" id="408170"/>
    <lineage>
        <taxon>unclassified sequences</taxon>
        <taxon>metagenomes</taxon>
        <taxon>organismal metagenomes</taxon>
    </lineage>
</organism>
<dbReference type="EMBL" id="AZMM01007333">
    <property type="protein sequence ID" value="ETJ38585.1"/>
    <property type="molecule type" value="Genomic_DNA"/>
</dbReference>
<gene>
    <name evidence="1" type="ORF">Q604_UNBC07333G0001</name>
</gene>